<keyword evidence="2" id="KW-1185">Reference proteome</keyword>
<evidence type="ECO:0000313" key="1">
    <source>
        <dbReference type="EMBL" id="KGE19771.1"/>
    </source>
</evidence>
<dbReference type="RefSeq" id="WP_036651136.1">
    <property type="nucleotide sequence ID" value="NZ_JQCR01000002.1"/>
</dbReference>
<organism evidence="1 2">
    <name type="scientific">Paenibacillus wynnii</name>
    <dbReference type="NCBI Taxonomy" id="268407"/>
    <lineage>
        <taxon>Bacteria</taxon>
        <taxon>Bacillati</taxon>
        <taxon>Bacillota</taxon>
        <taxon>Bacilli</taxon>
        <taxon>Bacillales</taxon>
        <taxon>Paenibacillaceae</taxon>
        <taxon>Paenibacillus</taxon>
    </lineage>
</organism>
<name>A0A098MCL3_9BACL</name>
<dbReference type="InterPro" id="IPR041881">
    <property type="entry name" value="PqqD_sf"/>
</dbReference>
<reference evidence="1 2" key="2">
    <citation type="submission" date="2014-10" db="EMBL/GenBank/DDBJ databases">
        <title>Comparative genomics of the Paenibacillus odorifer group.</title>
        <authorList>
            <person name="Tsai Y.-C."/>
            <person name="Martin N."/>
            <person name="Korlach J."/>
            <person name="Wiedmann M."/>
        </authorList>
    </citation>
    <scope>NUCLEOTIDE SEQUENCE [LARGE SCALE GENOMIC DNA]</scope>
    <source>
        <strain evidence="1 2">DSM 18334</strain>
    </source>
</reference>
<dbReference type="InterPro" id="IPR008792">
    <property type="entry name" value="PQQD"/>
</dbReference>
<evidence type="ECO:0008006" key="3">
    <source>
        <dbReference type="Google" id="ProtNLM"/>
    </source>
</evidence>
<dbReference type="EMBL" id="JQCR01000002">
    <property type="protein sequence ID" value="KGE19771.1"/>
    <property type="molecule type" value="Genomic_DNA"/>
</dbReference>
<proteinExistence type="predicted"/>
<dbReference type="AlphaFoldDB" id="A0A098MCL3"/>
<accession>A0A098MCL3</accession>
<dbReference type="Gene3D" id="1.10.10.1150">
    <property type="entry name" value="Coenzyme PQQ synthesis protein D (PqqD)"/>
    <property type="match status" value="1"/>
</dbReference>
<dbReference type="Proteomes" id="UP000029734">
    <property type="component" value="Unassembled WGS sequence"/>
</dbReference>
<dbReference type="OrthoDB" id="2882895at2"/>
<sequence>MIISDKIKRKPGLDLTQMDGEWILLDADLCVVTRLNETGGRIVELLDQELTPGELAERLASEYEITLEQAQADLKRYLSTLSEAGLLDKRYEG</sequence>
<gene>
    <name evidence="1" type="ORF">PWYN_10805</name>
</gene>
<evidence type="ECO:0000313" key="2">
    <source>
        <dbReference type="Proteomes" id="UP000029734"/>
    </source>
</evidence>
<comment type="caution">
    <text evidence="1">The sequence shown here is derived from an EMBL/GenBank/DDBJ whole genome shotgun (WGS) entry which is preliminary data.</text>
</comment>
<protein>
    <recommendedName>
        <fullName evidence="3">Pyrroloquinoline quinone biosynthesis protein PqqD</fullName>
    </recommendedName>
</protein>
<reference evidence="1 2" key="1">
    <citation type="submission" date="2014-08" db="EMBL/GenBank/DDBJ databases">
        <authorList>
            <person name="den Bakker H.C."/>
        </authorList>
    </citation>
    <scope>NUCLEOTIDE SEQUENCE [LARGE SCALE GENOMIC DNA]</scope>
    <source>
        <strain evidence="1 2">DSM 18334</strain>
    </source>
</reference>
<dbReference type="Pfam" id="PF05402">
    <property type="entry name" value="PqqD"/>
    <property type="match status" value="1"/>
</dbReference>
<dbReference type="STRING" id="268407.PWYN_10805"/>